<feature type="region of interest" description="Disordered" evidence="2">
    <location>
        <begin position="254"/>
        <end position="305"/>
    </location>
</feature>
<keyword evidence="1" id="KW-0472">Membrane</keyword>
<feature type="transmembrane region" description="Helical" evidence="1">
    <location>
        <begin position="83"/>
        <end position="104"/>
    </location>
</feature>
<accession>A0ABW7PKH7</accession>
<evidence type="ECO:0000259" key="3">
    <source>
        <dbReference type="PROSITE" id="PS50924"/>
    </source>
</evidence>
<evidence type="ECO:0000256" key="1">
    <source>
        <dbReference type="PROSITE-ProRule" id="PRU00244"/>
    </source>
</evidence>
<evidence type="ECO:0000313" key="5">
    <source>
        <dbReference type="Proteomes" id="UP001610631"/>
    </source>
</evidence>
<keyword evidence="1" id="KW-0812">Transmembrane</keyword>
<feature type="compositionally biased region" description="Pro residues" evidence="2">
    <location>
        <begin position="254"/>
        <end position="264"/>
    </location>
</feature>
<feature type="transmembrane region" description="Helical" evidence="1">
    <location>
        <begin position="45"/>
        <end position="71"/>
    </location>
</feature>
<sequence>MGHLDHAAYGWLTPALSYVMASIGAALGLRCTVRALAATGPSRRNWLVTAASSFATCIWTMHFVAMLGFHITGTEIHYDVPLTLLSLLVAVLVVGAGLFAVGYGRDRGRSLVLGGLTTGLGVASMHYLGMAALRLHGRITYDPLVVGISVAIAVVAATAALWAALNIRSPLAVAAASLVMGAAVSSMHYTGMMAVSVRVTPSAQALPGATALQFIFPLAVGLGSYLFITAAFVALSPTADERAASASASAFVPAPAPAADPSPAPVADRSPAPAADPSPAPVPVSASPYPPGRARPSAERPAASR</sequence>
<keyword evidence="1" id="KW-1133">Transmembrane helix</keyword>
<evidence type="ECO:0000313" key="4">
    <source>
        <dbReference type="EMBL" id="MFH7598516.1"/>
    </source>
</evidence>
<dbReference type="PROSITE" id="PS50924">
    <property type="entry name" value="MHYT"/>
    <property type="match status" value="1"/>
</dbReference>
<protein>
    <submittedName>
        <fullName evidence="4">MHYT domain-containing protein</fullName>
    </submittedName>
</protein>
<comment type="caution">
    <text evidence="4">The sequence shown here is derived from an EMBL/GenBank/DDBJ whole genome shotgun (WGS) entry which is preliminary data.</text>
</comment>
<name>A0ABW7PKH7_9ACTN</name>
<feature type="transmembrane region" description="Helical" evidence="1">
    <location>
        <begin position="15"/>
        <end position="33"/>
    </location>
</feature>
<gene>
    <name evidence="4" type="ORF">WDV06_25995</name>
</gene>
<reference evidence="4 5" key="1">
    <citation type="submission" date="2024-03" db="EMBL/GenBank/DDBJ databases">
        <title>Whole genome sequencing of Streptomyces racemochromogenes, to identify antimicrobial biosynthetic gene clusters.</title>
        <authorList>
            <person name="Suryawanshi P."/>
            <person name="Krishnaraj P.U."/>
            <person name="Arun Y.P."/>
            <person name="Suryawanshi M.P."/>
            <person name="Rakshit O."/>
        </authorList>
    </citation>
    <scope>NUCLEOTIDE SEQUENCE [LARGE SCALE GENOMIC DNA]</scope>
    <source>
        <strain evidence="4 5">AUDT626</strain>
    </source>
</reference>
<feature type="transmembrane region" description="Helical" evidence="1">
    <location>
        <begin position="171"/>
        <end position="191"/>
    </location>
</feature>
<keyword evidence="5" id="KW-1185">Reference proteome</keyword>
<dbReference type="PANTHER" id="PTHR35152">
    <property type="entry name" value="DOMAIN SIGNALLING PROTEIN, PUTATIVE (AFU_ORTHOLOGUE AFUA_5G11310)-RELATED"/>
    <property type="match status" value="1"/>
</dbReference>
<evidence type="ECO:0000256" key="2">
    <source>
        <dbReference type="SAM" id="MobiDB-lite"/>
    </source>
</evidence>
<feature type="transmembrane region" description="Helical" evidence="1">
    <location>
        <begin position="111"/>
        <end position="132"/>
    </location>
</feature>
<dbReference type="Proteomes" id="UP001610631">
    <property type="component" value="Unassembled WGS sequence"/>
</dbReference>
<organism evidence="4 5">
    <name type="scientific">Streptomyces racemochromogenes</name>
    <dbReference type="NCBI Taxonomy" id="67353"/>
    <lineage>
        <taxon>Bacteria</taxon>
        <taxon>Bacillati</taxon>
        <taxon>Actinomycetota</taxon>
        <taxon>Actinomycetes</taxon>
        <taxon>Kitasatosporales</taxon>
        <taxon>Streptomycetaceae</taxon>
        <taxon>Streptomyces</taxon>
    </lineage>
</organism>
<dbReference type="RefSeq" id="WP_395512205.1">
    <property type="nucleotide sequence ID" value="NZ_JBBDHD010000085.1"/>
</dbReference>
<dbReference type="Pfam" id="PF03707">
    <property type="entry name" value="MHYT"/>
    <property type="match status" value="2"/>
</dbReference>
<dbReference type="InterPro" id="IPR005330">
    <property type="entry name" value="MHYT_dom"/>
</dbReference>
<dbReference type="PANTHER" id="PTHR35152:SF1">
    <property type="entry name" value="DOMAIN SIGNALLING PROTEIN, PUTATIVE (AFU_ORTHOLOGUE AFUA_5G11310)-RELATED"/>
    <property type="match status" value="1"/>
</dbReference>
<feature type="domain" description="MHYT" evidence="3">
    <location>
        <begin position="9"/>
        <end position="198"/>
    </location>
</feature>
<feature type="transmembrane region" description="Helical" evidence="1">
    <location>
        <begin position="211"/>
        <end position="235"/>
    </location>
</feature>
<dbReference type="EMBL" id="JBBDHD010000085">
    <property type="protein sequence ID" value="MFH7598516.1"/>
    <property type="molecule type" value="Genomic_DNA"/>
</dbReference>
<feature type="transmembrane region" description="Helical" evidence="1">
    <location>
        <begin position="144"/>
        <end position="164"/>
    </location>
</feature>
<feature type="compositionally biased region" description="Pro residues" evidence="2">
    <location>
        <begin position="274"/>
        <end position="293"/>
    </location>
</feature>
<feature type="compositionally biased region" description="Low complexity" evidence="2">
    <location>
        <begin position="294"/>
        <end position="305"/>
    </location>
</feature>
<proteinExistence type="predicted"/>